<accession>A0A1I2H1N9</accession>
<protein>
    <recommendedName>
        <fullName evidence="4">Kazal-type serine protease inhibitor domain-containing protein</fullName>
    </recommendedName>
</protein>
<dbReference type="Proteomes" id="UP000199400">
    <property type="component" value="Unassembled WGS sequence"/>
</dbReference>
<dbReference type="EMBL" id="FOMX01000036">
    <property type="protein sequence ID" value="SFF22726.1"/>
    <property type="molecule type" value="Genomic_DNA"/>
</dbReference>
<dbReference type="AlphaFoldDB" id="A0A1I2H1N9"/>
<feature type="signal peptide" evidence="1">
    <location>
        <begin position="1"/>
        <end position="25"/>
    </location>
</feature>
<proteinExistence type="predicted"/>
<keyword evidence="3" id="KW-1185">Reference proteome</keyword>
<name>A0A1I2H1N9_9BACT</name>
<evidence type="ECO:0000313" key="2">
    <source>
        <dbReference type="EMBL" id="SFF22726.1"/>
    </source>
</evidence>
<sequence length="156" mass="16133">MVRRMCLAAGMAGLLAIGTACDLVAAPPPPPPCGAPGDAPCPFGTQCEDDPDDDCDPLRAACRGRCEAVPCGEALGLGCAEGQVCIDDPHDDCQQFAGGPTCPGVCAELPRPVLCAEPGRTFVSHSQDLCQQILFICEIGWVPFYNSCGCGCQFLG</sequence>
<evidence type="ECO:0000313" key="3">
    <source>
        <dbReference type="Proteomes" id="UP000199400"/>
    </source>
</evidence>
<gene>
    <name evidence="2" type="ORF">SAMN02745121_07619</name>
</gene>
<evidence type="ECO:0008006" key="4">
    <source>
        <dbReference type="Google" id="ProtNLM"/>
    </source>
</evidence>
<keyword evidence="1" id="KW-0732">Signal</keyword>
<reference evidence="3" key="1">
    <citation type="submission" date="2016-10" db="EMBL/GenBank/DDBJ databases">
        <authorList>
            <person name="Varghese N."/>
            <person name="Submissions S."/>
        </authorList>
    </citation>
    <scope>NUCLEOTIDE SEQUENCE [LARGE SCALE GENOMIC DNA]</scope>
    <source>
        <strain evidence="3">ATCC 25963</strain>
    </source>
</reference>
<feature type="chain" id="PRO_5011566489" description="Kazal-type serine protease inhibitor domain-containing protein" evidence="1">
    <location>
        <begin position="26"/>
        <end position="156"/>
    </location>
</feature>
<evidence type="ECO:0000256" key="1">
    <source>
        <dbReference type="SAM" id="SignalP"/>
    </source>
</evidence>
<organism evidence="2 3">
    <name type="scientific">Nannocystis exedens</name>
    <dbReference type="NCBI Taxonomy" id="54"/>
    <lineage>
        <taxon>Bacteria</taxon>
        <taxon>Pseudomonadati</taxon>
        <taxon>Myxococcota</taxon>
        <taxon>Polyangia</taxon>
        <taxon>Nannocystales</taxon>
        <taxon>Nannocystaceae</taxon>
        <taxon>Nannocystis</taxon>
    </lineage>
</organism>
<dbReference type="PROSITE" id="PS51257">
    <property type="entry name" value="PROKAR_LIPOPROTEIN"/>
    <property type="match status" value="1"/>
</dbReference>